<dbReference type="PANTHER" id="PTHR43135:SF3">
    <property type="entry name" value="ALPHA-D-RIBOSE 1-METHYLPHOSPHONATE 5-TRIPHOSPHATE DIPHOSPHATASE"/>
    <property type="match status" value="1"/>
</dbReference>
<evidence type="ECO:0000313" key="3">
    <source>
        <dbReference type="Proteomes" id="UP001631957"/>
    </source>
</evidence>
<keyword evidence="3" id="KW-1185">Reference proteome</keyword>
<dbReference type="Proteomes" id="UP001631957">
    <property type="component" value="Unassembled WGS sequence"/>
</dbReference>
<gene>
    <name evidence="2" type="ORF">ACKI18_47465</name>
</gene>
<dbReference type="InterPro" id="IPR051781">
    <property type="entry name" value="Metallo-dep_Hydrolase"/>
</dbReference>
<dbReference type="RefSeq" id="WP_409134930.1">
    <property type="nucleotide sequence ID" value="NZ_JBJVNI010000223.1"/>
</dbReference>
<reference evidence="2 3" key="1">
    <citation type="submission" date="2024-12" db="EMBL/GenBank/DDBJ databases">
        <title>Forecasting of Potato common scab and diversities of Pathogenic streptomyces spp. in china.</title>
        <authorList>
            <person name="Handique U."/>
            <person name="Wu J."/>
        </authorList>
    </citation>
    <scope>NUCLEOTIDE SEQUENCE [LARGE SCALE GENOMIC DNA]</scope>
    <source>
        <strain evidence="2 3">ZRIMU1530</strain>
    </source>
</reference>
<name>A0ABW9I786_9ACTN</name>
<proteinExistence type="predicted"/>
<accession>A0ABW9I786</accession>
<dbReference type="PANTHER" id="PTHR43135">
    <property type="entry name" value="ALPHA-D-RIBOSE 1-METHYLPHOSPHONATE 5-TRIPHOSPHATE DIPHOSPHATASE"/>
    <property type="match status" value="1"/>
</dbReference>
<organism evidence="2 3">
    <name type="scientific">Streptomyces niveiscabiei</name>
    <dbReference type="NCBI Taxonomy" id="164115"/>
    <lineage>
        <taxon>Bacteria</taxon>
        <taxon>Bacillati</taxon>
        <taxon>Actinomycetota</taxon>
        <taxon>Actinomycetes</taxon>
        <taxon>Kitasatosporales</taxon>
        <taxon>Streptomycetaceae</taxon>
        <taxon>Streptomyces</taxon>
    </lineage>
</organism>
<dbReference type="EMBL" id="JBJVNI010000223">
    <property type="protein sequence ID" value="MFM9616210.1"/>
    <property type="molecule type" value="Genomic_DNA"/>
</dbReference>
<comment type="caution">
    <text evidence="2">The sequence shown here is derived from an EMBL/GenBank/DDBJ whole genome shotgun (WGS) entry which is preliminary data.</text>
</comment>
<protein>
    <submittedName>
        <fullName evidence="2">Amidohydrolase family protein</fullName>
    </submittedName>
</protein>
<feature type="domain" description="Pterin-binding" evidence="1">
    <location>
        <begin position="1"/>
        <end position="91"/>
    </location>
</feature>
<dbReference type="InterPro" id="IPR000489">
    <property type="entry name" value="Pterin-binding_dom"/>
</dbReference>
<feature type="non-terminal residue" evidence="2">
    <location>
        <position position="91"/>
    </location>
</feature>
<feature type="non-terminal residue" evidence="2">
    <location>
        <position position="1"/>
    </location>
</feature>
<dbReference type="InterPro" id="IPR032466">
    <property type="entry name" value="Metal_Hydrolase"/>
</dbReference>
<evidence type="ECO:0000313" key="2">
    <source>
        <dbReference type="EMBL" id="MFM9616210.1"/>
    </source>
</evidence>
<sequence length="91" mass="9329">AARNQIKRGADVIKITATGGVLSNTAAGTGKQMFDDELEGIVEAAHAMGRKVAVHAHGADGVNAALRAGVDSVEHGTYLNDESIALFKKSG</sequence>
<dbReference type="SUPFAM" id="SSF51556">
    <property type="entry name" value="Metallo-dependent hydrolases"/>
    <property type="match status" value="1"/>
</dbReference>
<dbReference type="PROSITE" id="PS50972">
    <property type="entry name" value="PTERIN_BINDING"/>
    <property type="match status" value="1"/>
</dbReference>
<dbReference type="InterPro" id="IPR006680">
    <property type="entry name" value="Amidohydro-rel"/>
</dbReference>
<dbReference type="Gene3D" id="3.20.20.140">
    <property type="entry name" value="Metal-dependent hydrolases"/>
    <property type="match status" value="1"/>
</dbReference>
<dbReference type="Pfam" id="PF01979">
    <property type="entry name" value="Amidohydro_1"/>
    <property type="match status" value="1"/>
</dbReference>
<evidence type="ECO:0000259" key="1">
    <source>
        <dbReference type="PROSITE" id="PS50972"/>
    </source>
</evidence>